<evidence type="ECO:0000256" key="16">
    <source>
        <dbReference type="ARBA" id="ARBA00022821"/>
    </source>
</evidence>
<keyword evidence="9" id="KW-0433">Leucine-rich repeat</keyword>
<keyword evidence="22" id="KW-0325">Glycoprotein</keyword>
<dbReference type="Pfam" id="PF00069">
    <property type="entry name" value="Pkinase"/>
    <property type="match status" value="1"/>
</dbReference>
<evidence type="ECO:0000313" key="29">
    <source>
        <dbReference type="Proteomes" id="UP000087766"/>
    </source>
</evidence>
<dbReference type="GO" id="GO:0004674">
    <property type="term" value="F:protein serine/threonine kinase activity"/>
    <property type="evidence" value="ECO:0007669"/>
    <property type="project" value="UniProtKB-KW"/>
</dbReference>
<evidence type="ECO:0000256" key="26">
    <source>
        <dbReference type="PROSITE-ProRule" id="PRU10141"/>
    </source>
</evidence>
<dbReference type="Proteomes" id="UP000087766">
    <property type="component" value="Unplaced"/>
</dbReference>
<evidence type="ECO:0000256" key="5">
    <source>
        <dbReference type="ARBA" id="ARBA00022512"/>
    </source>
</evidence>
<evidence type="ECO:0000256" key="1">
    <source>
        <dbReference type="ARBA" id="ARBA00004170"/>
    </source>
</evidence>
<feature type="transmembrane region" description="Helical" evidence="27">
    <location>
        <begin position="378"/>
        <end position="396"/>
    </location>
</feature>
<evidence type="ECO:0000256" key="25">
    <source>
        <dbReference type="ARBA" id="ARBA00048679"/>
    </source>
</evidence>
<evidence type="ECO:0000256" key="8">
    <source>
        <dbReference type="ARBA" id="ARBA00022553"/>
    </source>
</evidence>
<dbReference type="InterPro" id="IPR008266">
    <property type="entry name" value="Tyr_kinase_AS"/>
</dbReference>
<evidence type="ECO:0000313" key="30">
    <source>
        <dbReference type="RefSeq" id="XP_022632301.1"/>
    </source>
</evidence>
<dbReference type="InterPro" id="IPR051420">
    <property type="entry name" value="Ser_Thr_Kinases_DiverseReg"/>
</dbReference>
<evidence type="ECO:0000256" key="21">
    <source>
        <dbReference type="ARBA" id="ARBA00023170"/>
    </source>
</evidence>
<protein>
    <recommendedName>
        <fullName evidence="4">non-specific serine/threonine protein kinase</fullName>
        <ecNumber evidence="4">2.7.11.1</ecNumber>
    </recommendedName>
</protein>
<keyword evidence="20" id="KW-1015">Disulfide bond</keyword>
<dbReference type="PROSITE" id="PS50011">
    <property type="entry name" value="PROTEIN_KINASE_DOM"/>
    <property type="match status" value="1"/>
</dbReference>
<organism evidence="29 30">
    <name type="scientific">Vigna radiata var. radiata</name>
    <name type="common">Mung bean</name>
    <name type="synonym">Phaseolus aureus</name>
    <dbReference type="NCBI Taxonomy" id="3916"/>
    <lineage>
        <taxon>Eukaryota</taxon>
        <taxon>Viridiplantae</taxon>
        <taxon>Streptophyta</taxon>
        <taxon>Embryophyta</taxon>
        <taxon>Tracheophyta</taxon>
        <taxon>Spermatophyta</taxon>
        <taxon>Magnoliopsida</taxon>
        <taxon>eudicotyledons</taxon>
        <taxon>Gunneridae</taxon>
        <taxon>Pentapetalae</taxon>
        <taxon>rosids</taxon>
        <taxon>fabids</taxon>
        <taxon>Fabales</taxon>
        <taxon>Fabaceae</taxon>
        <taxon>Papilionoideae</taxon>
        <taxon>50 kb inversion clade</taxon>
        <taxon>NPAAA clade</taxon>
        <taxon>indigoferoid/millettioid clade</taxon>
        <taxon>Phaseoleae</taxon>
        <taxon>Vigna</taxon>
    </lineage>
</organism>
<keyword evidence="10" id="KW-0808">Transferase</keyword>
<evidence type="ECO:0000256" key="23">
    <source>
        <dbReference type="ARBA" id="ARBA00038043"/>
    </source>
</evidence>
<evidence type="ECO:0000256" key="14">
    <source>
        <dbReference type="ARBA" id="ARBA00022741"/>
    </source>
</evidence>
<keyword evidence="18 27" id="KW-1133">Transmembrane helix</keyword>
<feature type="binding site" evidence="26">
    <location>
        <position position="466"/>
    </location>
    <ligand>
        <name>ATP</name>
        <dbReference type="ChEBI" id="CHEBI:30616"/>
    </ligand>
</feature>
<evidence type="ECO:0000256" key="24">
    <source>
        <dbReference type="ARBA" id="ARBA00047899"/>
    </source>
</evidence>
<accession>A0A3Q0EMJ5</accession>
<dbReference type="FunFam" id="1.10.510.10:FF:000445">
    <property type="entry name" value="MDIS1-interacting receptor like kinase 2"/>
    <property type="match status" value="1"/>
</dbReference>
<comment type="catalytic activity">
    <reaction evidence="24">
        <text>L-threonyl-[protein] + ATP = O-phospho-L-threonyl-[protein] + ADP + H(+)</text>
        <dbReference type="Rhea" id="RHEA:46608"/>
        <dbReference type="Rhea" id="RHEA-COMP:11060"/>
        <dbReference type="Rhea" id="RHEA-COMP:11605"/>
        <dbReference type="ChEBI" id="CHEBI:15378"/>
        <dbReference type="ChEBI" id="CHEBI:30013"/>
        <dbReference type="ChEBI" id="CHEBI:30616"/>
        <dbReference type="ChEBI" id="CHEBI:61977"/>
        <dbReference type="ChEBI" id="CHEBI:456216"/>
        <dbReference type="EC" id="2.7.11.1"/>
    </reaction>
</comment>
<evidence type="ECO:0000256" key="19">
    <source>
        <dbReference type="ARBA" id="ARBA00023136"/>
    </source>
</evidence>
<reference evidence="30" key="1">
    <citation type="submission" date="2025-08" db="UniProtKB">
        <authorList>
            <consortium name="RefSeq"/>
        </authorList>
    </citation>
    <scope>IDENTIFICATION</scope>
    <source>
        <tissue evidence="30">Leaf</tissue>
    </source>
</reference>
<evidence type="ECO:0000256" key="10">
    <source>
        <dbReference type="ARBA" id="ARBA00022679"/>
    </source>
</evidence>
<dbReference type="InterPro" id="IPR032675">
    <property type="entry name" value="LRR_dom_sf"/>
</dbReference>
<dbReference type="Gene3D" id="3.80.10.10">
    <property type="entry name" value="Ribonuclease Inhibitor"/>
    <property type="match status" value="3"/>
</dbReference>
<keyword evidence="7" id="KW-0723">Serine/threonine-protein kinase</keyword>
<feature type="domain" description="Protein kinase" evidence="28">
    <location>
        <begin position="437"/>
        <end position="714"/>
    </location>
</feature>
<dbReference type="GO" id="GO:0006952">
    <property type="term" value="P:defense response"/>
    <property type="evidence" value="ECO:0007669"/>
    <property type="project" value="UniProtKB-KW"/>
</dbReference>
<dbReference type="EC" id="2.7.11.1" evidence="4"/>
<evidence type="ECO:0000256" key="27">
    <source>
        <dbReference type="SAM" id="Phobius"/>
    </source>
</evidence>
<dbReference type="RefSeq" id="XP_022632301.1">
    <property type="nucleotide sequence ID" value="XM_022776580.1"/>
</dbReference>
<dbReference type="InterPro" id="IPR000719">
    <property type="entry name" value="Prot_kinase_dom"/>
</dbReference>
<keyword evidence="5" id="KW-0134">Cell wall</keyword>
<dbReference type="SUPFAM" id="SSF56112">
    <property type="entry name" value="Protein kinase-like (PK-like)"/>
    <property type="match status" value="1"/>
</dbReference>
<dbReference type="PROSITE" id="PS00109">
    <property type="entry name" value="PROTEIN_KINASE_TYR"/>
    <property type="match status" value="1"/>
</dbReference>
<name>A0A3Q0EMJ5_VIGRR</name>
<dbReference type="PROSITE" id="PS00107">
    <property type="entry name" value="PROTEIN_KINASE_ATP"/>
    <property type="match status" value="1"/>
</dbReference>
<proteinExistence type="inferred from homology"/>
<dbReference type="GO" id="GO:0005524">
    <property type="term" value="F:ATP binding"/>
    <property type="evidence" value="ECO:0007669"/>
    <property type="project" value="UniProtKB-UniRule"/>
</dbReference>
<dbReference type="Pfam" id="PF23598">
    <property type="entry name" value="LRR_14"/>
    <property type="match status" value="1"/>
</dbReference>
<evidence type="ECO:0000256" key="2">
    <source>
        <dbReference type="ARBA" id="ARBA00004191"/>
    </source>
</evidence>
<evidence type="ECO:0000256" key="6">
    <source>
        <dbReference type="ARBA" id="ARBA00022525"/>
    </source>
</evidence>
<evidence type="ECO:0000256" key="20">
    <source>
        <dbReference type="ARBA" id="ARBA00023157"/>
    </source>
</evidence>
<keyword evidence="6" id="KW-0964">Secreted</keyword>
<dbReference type="Gene3D" id="1.10.510.10">
    <property type="entry name" value="Transferase(Phosphotransferase) domain 1"/>
    <property type="match status" value="1"/>
</dbReference>
<keyword evidence="14 26" id="KW-0547">Nucleotide-binding</keyword>
<dbReference type="PANTHER" id="PTHR48005">
    <property type="entry name" value="LEUCINE RICH REPEAT KINASE 2"/>
    <property type="match status" value="1"/>
</dbReference>
<comment type="catalytic activity">
    <reaction evidence="25">
        <text>L-seryl-[protein] + ATP = O-phospho-L-seryl-[protein] + ADP + H(+)</text>
        <dbReference type="Rhea" id="RHEA:17989"/>
        <dbReference type="Rhea" id="RHEA-COMP:9863"/>
        <dbReference type="Rhea" id="RHEA-COMP:11604"/>
        <dbReference type="ChEBI" id="CHEBI:15378"/>
        <dbReference type="ChEBI" id="CHEBI:29999"/>
        <dbReference type="ChEBI" id="CHEBI:30616"/>
        <dbReference type="ChEBI" id="CHEBI:83421"/>
        <dbReference type="ChEBI" id="CHEBI:456216"/>
        <dbReference type="EC" id="2.7.11.1"/>
    </reaction>
</comment>
<evidence type="ECO:0000256" key="3">
    <source>
        <dbReference type="ARBA" id="ARBA00004479"/>
    </source>
</evidence>
<dbReference type="InterPro" id="IPR055414">
    <property type="entry name" value="LRR_R13L4/SHOC2-like"/>
</dbReference>
<evidence type="ECO:0000256" key="4">
    <source>
        <dbReference type="ARBA" id="ARBA00012513"/>
    </source>
</evidence>
<dbReference type="InterPro" id="IPR003591">
    <property type="entry name" value="Leu-rich_rpt_typical-subtyp"/>
</dbReference>
<dbReference type="AlphaFoldDB" id="A0A3Q0EMJ5"/>
<dbReference type="FunFam" id="3.30.200.20:FF:000309">
    <property type="entry name" value="Leucine-rich repeat receptor protein kinase MSP1"/>
    <property type="match status" value="1"/>
</dbReference>
<keyword evidence="12" id="KW-0732">Signal</keyword>
<sequence>MSNQISMRRRSECSLLVTALIFVTCYFSLFPLSNSSSLDEERQALLKSGWWNDYRNVSNHCHWANVLCDEAGSVTSIGLSSLLLPFTIPPMQELQNLNVTAFPNLQFLDLNGMGLRGSIPAEIGTLTKLTDLDLSHNSLQGHIPSQVGNLTNLTQLRLSNNFLSGSIPPTLGLLKNLTDLYLESNQLHGHIPVELQNLSSLVALRLSQNNLSGLIPPKLFQMDKMLTLYISSNQLSGSIPWETMKCPSISVIGLSHNRLNGSITSQIACVSDLDLSHNFFVGEIPSLLGMKSILDKLDLSYNNLTGKLRREFAHLSNINLSYNSFNFSPDPDFKLHSPDYCSFPRHSLISNNPPDFSLCFSSLQTNSHTSEVNLSIEIALPIIFTLLVVILLALYLTRHKSRIKFDASLSKNGDLFSIWNYDGKIAFEDIITATEDFDIKYCIGTGAYGSVYRAQLPTGKIVAVKKLHRIESQNPSFNKSFHNEVKMLTKIRHRNIVKLHGFCLHNRYMFLIYQYMERSSLFYMLNDDVEAGELNWSARVNIIKGMAYALCYMHHDCTPPIIHRDVTSSNVLLNSQLEAFVSDFGTARLLDPDSSNQTLVVGTYGYIAPELAYTLIVTEKCDVYSFGVVTLETLVGRHPGDLISALSNTSTQNMLLKDILDPRIPLPNSRKDAQDIMLAATIALRCLCLKPKFRPSMQDVVGELCNFKLVRPFSFSEILIHQLMTPKEQDAQV</sequence>
<evidence type="ECO:0000259" key="28">
    <source>
        <dbReference type="PROSITE" id="PS50011"/>
    </source>
</evidence>
<dbReference type="GO" id="GO:0016020">
    <property type="term" value="C:membrane"/>
    <property type="evidence" value="ECO:0007669"/>
    <property type="project" value="UniProtKB-SubCell"/>
</dbReference>
<keyword evidence="11 27" id="KW-0812">Transmembrane</keyword>
<keyword evidence="13" id="KW-0677">Repeat</keyword>
<evidence type="ECO:0000256" key="18">
    <source>
        <dbReference type="ARBA" id="ARBA00022989"/>
    </source>
</evidence>
<keyword evidence="15" id="KW-0418">Kinase</keyword>
<dbReference type="GeneID" id="106779439"/>
<dbReference type="PANTHER" id="PTHR48005:SF16">
    <property type="entry name" value="MDIS1-INTERACTING RECEPTOR LIKE KINASE 2-LIKE ISOFORM X1"/>
    <property type="match status" value="1"/>
</dbReference>
<evidence type="ECO:0000256" key="13">
    <source>
        <dbReference type="ARBA" id="ARBA00022737"/>
    </source>
</evidence>
<dbReference type="InterPro" id="IPR011009">
    <property type="entry name" value="Kinase-like_dom_sf"/>
</dbReference>
<keyword evidence="19 27" id="KW-0472">Membrane</keyword>
<evidence type="ECO:0000256" key="22">
    <source>
        <dbReference type="ARBA" id="ARBA00023180"/>
    </source>
</evidence>
<evidence type="ECO:0000256" key="7">
    <source>
        <dbReference type="ARBA" id="ARBA00022527"/>
    </source>
</evidence>
<dbReference type="SMART" id="SM00369">
    <property type="entry name" value="LRR_TYP"/>
    <property type="match status" value="4"/>
</dbReference>
<keyword evidence="8" id="KW-0597">Phosphoprotein</keyword>
<dbReference type="SUPFAM" id="SSF52058">
    <property type="entry name" value="L domain-like"/>
    <property type="match status" value="1"/>
</dbReference>
<comment type="similarity">
    <text evidence="23">Belongs to the polygalacturonase-inhibiting protein family.</text>
</comment>
<evidence type="ECO:0000256" key="9">
    <source>
        <dbReference type="ARBA" id="ARBA00022614"/>
    </source>
</evidence>
<gene>
    <name evidence="30" type="primary">LOC106779439</name>
</gene>
<evidence type="ECO:0000256" key="11">
    <source>
        <dbReference type="ARBA" id="ARBA00022692"/>
    </source>
</evidence>
<comment type="subcellular location">
    <subcellularLocation>
        <location evidence="1">Membrane</location>
        <topology evidence="1">Peripheral membrane protein</topology>
    </subcellularLocation>
    <subcellularLocation>
        <location evidence="3">Membrane</location>
        <topology evidence="3">Single-pass type I membrane protein</topology>
    </subcellularLocation>
    <subcellularLocation>
        <location evidence="2">Secreted</location>
        <location evidence="2">Cell wall</location>
    </subcellularLocation>
</comment>
<keyword evidence="29" id="KW-1185">Reference proteome</keyword>
<keyword evidence="16" id="KW-0611">Plant defense</keyword>
<dbReference type="FunFam" id="3.80.10.10:FF:000400">
    <property type="entry name" value="Nuclear pore complex protein NUP107"/>
    <property type="match status" value="1"/>
</dbReference>
<evidence type="ECO:0000256" key="15">
    <source>
        <dbReference type="ARBA" id="ARBA00022777"/>
    </source>
</evidence>
<dbReference type="Gene3D" id="3.30.200.20">
    <property type="entry name" value="Phosphorylase Kinase, domain 1"/>
    <property type="match status" value="1"/>
</dbReference>
<dbReference type="SMART" id="SM00365">
    <property type="entry name" value="LRR_SD22"/>
    <property type="match status" value="2"/>
</dbReference>
<keyword evidence="17 26" id="KW-0067">ATP-binding</keyword>
<evidence type="ECO:0000256" key="12">
    <source>
        <dbReference type="ARBA" id="ARBA00022729"/>
    </source>
</evidence>
<evidence type="ECO:0000256" key="17">
    <source>
        <dbReference type="ARBA" id="ARBA00022840"/>
    </source>
</evidence>
<dbReference type="InterPro" id="IPR017441">
    <property type="entry name" value="Protein_kinase_ATP_BS"/>
</dbReference>
<keyword evidence="21" id="KW-0675">Receptor</keyword>